<feature type="transmembrane region" description="Helical" evidence="6">
    <location>
        <begin position="366"/>
        <end position="383"/>
    </location>
</feature>
<accession>A0ABR0TN33</accession>
<evidence type="ECO:0000313" key="8">
    <source>
        <dbReference type="Proteomes" id="UP001341245"/>
    </source>
</evidence>
<dbReference type="InterPro" id="IPR001248">
    <property type="entry name" value="Pur-cyt_permease"/>
</dbReference>
<feature type="transmembrane region" description="Helical" evidence="6">
    <location>
        <begin position="100"/>
        <end position="120"/>
    </location>
</feature>
<dbReference type="PANTHER" id="PTHR30618">
    <property type="entry name" value="NCS1 FAMILY PURINE/PYRIMIDINE TRANSPORTER"/>
    <property type="match status" value="1"/>
</dbReference>
<evidence type="ECO:0000256" key="6">
    <source>
        <dbReference type="SAM" id="Phobius"/>
    </source>
</evidence>
<comment type="subcellular location">
    <subcellularLocation>
        <location evidence="1">Membrane</location>
        <topology evidence="1">Multi-pass membrane protein</topology>
    </subcellularLocation>
</comment>
<feature type="transmembrane region" description="Helical" evidence="6">
    <location>
        <begin position="127"/>
        <end position="149"/>
    </location>
</feature>
<organism evidence="7 8">
    <name type="scientific">Aureobasidium pullulans</name>
    <name type="common">Black yeast</name>
    <name type="synonym">Pullularia pullulans</name>
    <dbReference type="NCBI Taxonomy" id="5580"/>
    <lineage>
        <taxon>Eukaryota</taxon>
        <taxon>Fungi</taxon>
        <taxon>Dikarya</taxon>
        <taxon>Ascomycota</taxon>
        <taxon>Pezizomycotina</taxon>
        <taxon>Dothideomycetes</taxon>
        <taxon>Dothideomycetidae</taxon>
        <taxon>Dothideales</taxon>
        <taxon>Saccotheciaceae</taxon>
        <taxon>Aureobasidium</taxon>
    </lineage>
</organism>
<keyword evidence="5 6" id="KW-0472">Membrane</keyword>
<protein>
    <recommendedName>
        <fullName evidence="9">Allantoin permease</fullName>
    </recommendedName>
</protein>
<sequence>MTRLVQRILRKLELSEDEQGDRWSNEDIRPVPPERQTWGPLQFVQLWFLINMNMTGYQVGSSLLASGLTLPQSIIVILVGNALASTFAVLNSVSGAQSHLGFPIVCRSVWGMWGSFFPILNRILTSIVWYGVQAVIGGNMIYVCLRSIWLDIDERIPNILPAGTGITSAQFVGFALFNFICCILIWFRPGQLRPYFHSASLIVAITLFALLGWAVHSSKGYGSVFNTKSTVSGDELGWTMSAGIMSVIGSIAAGILNQNDFTRFAKRASHVAYTQAISFMLSSSLIAVIGVVITAATQEQYGHGKPLWNAATLFMAIQDQDGARGRAATFFLGLVFIISQININVVGNVLAGGLDVASVFPRYVNLRRGAYVLAALSVLPLPWKQLASGSVFLSVLSAYAVFLGPMVGLLVVHYYIIQKRQFHVSDLYEGSAKSLYWYNGGVNWRTMGAWVLSILPSMPGFVYSVSPGLKGPKAATRLFSLSFVLGFCLSGVLALLFHWVWPVTYPELTVIEAEVVEPSDDLQEKMYEDKKGGQMSVSEA</sequence>
<dbReference type="Gene3D" id="1.10.4160.10">
    <property type="entry name" value="Hydantoin permease"/>
    <property type="match status" value="1"/>
</dbReference>
<keyword evidence="4 6" id="KW-1133">Transmembrane helix</keyword>
<feature type="transmembrane region" description="Helical" evidence="6">
    <location>
        <begin position="395"/>
        <end position="417"/>
    </location>
</feature>
<reference evidence="7 8" key="1">
    <citation type="submission" date="2023-11" db="EMBL/GenBank/DDBJ databases">
        <title>Draft genome sequence and annotation of the polyextremotolerant black yeast-like fungus Aureobasidium pullulans NRRL 62042.</title>
        <authorList>
            <person name="Dielentheis-Frenken M.R.E."/>
            <person name="Wibberg D."/>
            <person name="Blank L.M."/>
            <person name="Tiso T."/>
        </authorList>
    </citation>
    <scope>NUCLEOTIDE SEQUENCE [LARGE SCALE GENOMIC DNA]</scope>
    <source>
        <strain evidence="7 8">NRRL 62042</strain>
    </source>
</reference>
<dbReference type="InterPro" id="IPR045225">
    <property type="entry name" value="Uracil/uridine/allantoin_perm"/>
</dbReference>
<feature type="transmembrane region" description="Helical" evidence="6">
    <location>
        <begin position="199"/>
        <end position="216"/>
    </location>
</feature>
<feature type="transmembrane region" description="Helical" evidence="6">
    <location>
        <begin position="330"/>
        <end position="354"/>
    </location>
</feature>
<dbReference type="PANTHER" id="PTHR30618:SF4">
    <property type="entry name" value="ALLANTOIN PERMEASE"/>
    <property type="match status" value="1"/>
</dbReference>
<evidence type="ECO:0000256" key="1">
    <source>
        <dbReference type="ARBA" id="ARBA00004141"/>
    </source>
</evidence>
<feature type="transmembrane region" description="Helical" evidence="6">
    <location>
        <begin position="169"/>
        <end position="187"/>
    </location>
</feature>
<dbReference type="Proteomes" id="UP001341245">
    <property type="component" value="Unassembled WGS sequence"/>
</dbReference>
<evidence type="ECO:0000256" key="3">
    <source>
        <dbReference type="ARBA" id="ARBA00022692"/>
    </source>
</evidence>
<dbReference type="EMBL" id="JASGXD010000005">
    <property type="protein sequence ID" value="KAK6005848.1"/>
    <property type="molecule type" value="Genomic_DNA"/>
</dbReference>
<keyword evidence="3 6" id="KW-0812">Transmembrane</keyword>
<evidence type="ECO:0000256" key="5">
    <source>
        <dbReference type="ARBA" id="ARBA00023136"/>
    </source>
</evidence>
<keyword evidence="8" id="KW-1185">Reference proteome</keyword>
<evidence type="ECO:0008006" key="9">
    <source>
        <dbReference type="Google" id="ProtNLM"/>
    </source>
</evidence>
<feature type="transmembrane region" description="Helical" evidence="6">
    <location>
        <begin position="478"/>
        <end position="501"/>
    </location>
</feature>
<dbReference type="Pfam" id="PF02133">
    <property type="entry name" value="Transp_cyt_pur"/>
    <property type="match status" value="1"/>
</dbReference>
<feature type="transmembrane region" description="Helical" evidence="6">
    <location>
        <begin position="277"/>
        <end position="297"/>
    </location>
</feature>
<evidence type="ECO:0000313" key="7">
    <source>
        <dbReference type="EMBL" id="KAK6005848.1"/>
    </source>
</evidence>
<feature type="transmembrane region" description="Helical" evidence="6">
    <location>
        <begin position="236"/>
        <end position="256"/>
    </location>
</feature>
<comment type="caution">
    <text evidence="7">The sequence shown here is derived from an EMBL/GenBank/DDBJ whole genome shotgun (WGS) entry which is preliminary data.</text>
</comment>
<gene>
    <name evidence="7" type="ORF">QM012_007490</name>
</gene>
<evidence type="ECO:0000256" key="4">
    <source>
        <dbReference type="ARBA" id="ARBA00022989"/>
    </source>
</evidence>
<dbReference type="CDD" id="cd11482">
    <property type="entry name" value="SLC-NCS1sbd_NRT1-like"/>
    <property type="match status" value="1"/>
</dbReference>
<proteinExistence type="inferred from homology"/>
<comment type="similarity">
    <text evidence="2">Belongs to the purine-cytosine permease (2.A.39) family.</text>
</comment>
<evidence type="ECO:0000256" key="2">
    <source>
        <dbReference type="ARBA" id="ARBA00008974"/>
    </source>
</evidence>
<name>A0ABR0TN33_AURPU</name>